<sequence length="132" mass="15493">MNTTIPKGCDFENHLRRMAKDEFKRIKNPNVANRNLKTFSYLIEDAVARQRVRDQAPRAILPQDLVVERSILEPIRIYEVAQLRCLVNEDIFAIESMSISYKPKHESEAKYYIMIIKKLANVRRGLLEDDDE</sequence>
<dbReference type="EMBL" id="CM042018">
    <property type="protein sequence ID" value="KAI3826699.1"/>
    <property type="molecule type" value="Genomic_DNA"/>
</dbReference>
<dbReference type="Proteomes" id="UP001056120">
    <property type="component" value="Linkage Group LG01"/>
</dbReference>
<keyword evidence="2" id="KW-1185">Reference proteome</keyword>
<accession>A0ACB9K3D8</accession>
<gene>
    <name evidence="1" type="ORF">L1987_00751</name>
</gene>
<protein>
    <submittedName>
        <fullName evidence="1">Uncharacterized protein</fullName>
    </submittedName>
</protein>
<comment type="caution">
    <text evidence="1">The sequence shown here is derived from an EMBL/GenBank/DDBJ whole genome shotgun (WGS) entry which is preliminary data.</text>
</comment>
<proteinExistence type="predicted"/>
<organism evidence="1 2">
    <name type="scientific">Smallanthus sonchifolius</name>
    <dbReference type="NCBI Taxonomy" id="185202"/>
    <lineage>
        <taxon>Eukaryota</taxon>
        <taxon>Viridiplantae</taxon>
        <taxon>Streptophyta</taxon>
        <taxon>Embryophyta</taxon>
        <taxon>Tracheophyta</taxon>
        <taxon>Spermatophyta</taxon>
        <taxon>Magnoliopsida</taxon>
        <taxon>eudicotyledons</taxon>
        <taxon>Gunneridae</taxon>
        <taxon>Pentapetalae</taxon>
        <taxon>asterids</taxon>
        <taxon>campanulids</taxon>
        <taxon>Asterales</taxon>
        <taxon>Asteraceae</taxon>
        <taxon>Asteroideae</taxon>
        <taxon>Heliantheae alliance</taxon>
        <taxon>Millerieae</taxon>
        <taxon>Smallanthus</taxon>
    </lineage>
</organism>
<evidence type="ECO:0000313" key="2">
    <source>
        <dbReference type="Proteomes" id="UP001056120"/>
    </source>
</evidence>
<reference evidence="1 2" key="2">
    <citation type="journal article" date="2022" name="Mol. Ecol. Resour.">
        <title>The genomes of chicory, endive, great burdock and yacon provide insights into Asteraceae paleo-polyploidization history and plant inulin production.</title>
        <authorList>
            <person name="Fan W."/>
            <person name="Wang S."/>
            <person name="Wang H."/>
            <person name="Wang A."/>
            <person name="Jiang F."/>
            <person name="Liu H."/>
            <person name="Zhao H."/>
            <person name="Xu D."/>
            <person name="Zhang Y."/>
        </authorList>
    </citation>
    <scope>NUCLEOTIDE SEQUENCE [LARGE SCALE GENOMIC DNA]</scope>
    <source>
        <strain evidence="2">cv. Yunnan</strain>
        <tissue evidence="1">Leaves</tissue>
    </source>
</reference>
<name>A0ACB9K3D8_9ASTR</name>
<reference evidence="2" key="1">
    <citation type="journal article" date="2022" name="Mol. Ecol. Resour.">
        <title>The genomes of chicory, endive, great burdock and yacon provide insights into Asteraceae palaeo-polyploidization history and plant inulin production.</title>
        <authorList>
            <person name="Fan W."/>
            <person name="Wang S."/>
            <person name="Wang H."/>
            <person name="Wang A."/>
            <person name="Jiang F."/>
            <person name="Liu H."/>
            <person name="Zhao H."/>
            <person name="Xu D."/>
            <person name="Zhang Y."/>
        </authorList>
    </citation>
    <scope>NUCLEOTIDE SEQUENCE [LARGE SCALE GENOMIC DNA]</scope>
    <source>
        <strain evidence="2">cv. Yunnan</strain>
    </source>
</reference>
<evidence type="ECO:0000313" key="1">
    <source>
        <dbReference type="EMBL" id="KAI3826699.1"/>
    </source>
</evidence>